<dbReference type="Gene3D" id="3.30.420.40">
    <property type="match status" value="1"/>
</dbReference>
<dbReference type="EMBL" id="SWCI01000001">
    <property type="protein sequence ID" value="TKB51574.1"/>
    <property type="molecule type" value="Genomic_DNA"/>
</dbReference>
<protein>
    <recommendedName>
        <fullName evidence="3">NiFe hydrogenase</fullName>
    </recommendedName>
</protein>
<accession>A0A4U1BL99</accession>
<dbReference type="AlphaFoldDB" id="A0A4U1BL99"/>
<sequence>MKLKFNFHCDRPVPYYAHRCNQLLTHPQVLTTGNNDNSYFFIAEGDQEQLSELAEQVGQEWSLSCWLERSELLPVEELEGNDHALAHGPVHNPYCGQCRDHLEACHNCGSEAQPGLNNGQLQQAVSTFLEKGQCTLATGSGLRRFRRLGGFQPSQLLFCRTEALNGALHLSNQGVRLLSSLEKPMLQLLPKAEFAKAHGLDHVTYLCHLADDRITLRLAQALADAGVELVAIEEVEPAPKLVLTFLEEKPLALSHRRQPGDLPCPSEPLWDDAVIGGYRAEVHEGRLSLSEDGRQNINDRWAAACALHGAELFAPKGSTTATLYLSGHRPSGLIYQDDRGEYQWLVKLPEQWIAPSQTLQTIAEGADTGERLVARFRELHPECAAKLDAMSTTPISGNLSSLMALVAWLLQVAEPGDDRLTAARKFTALALGHDGKNSPRIDFKLKRDEEEVLTVQPHKALQAALSYAMADENSIQATCYGLVDSFADFVANWVEQLDADVGIDQLALAGDEFASPALMDRIHRRLGNNFHLMWPEALDFDGSNLAAGGLFLKRRKRA</sequence>
<name>A0A4U1BL99_9GAMM</name>
<proteinExistence type="predicted"/>
<gene>
    <name evidence="1" type="ORF">FCL40_03185</name>
</gene>
<dbReference type="OrthoDB" id="5808866at2"/>
<dbReference type="RefSeq" id="WP_136851265.1">
    <property type="nucleotide sequence ID" value="NZ_SWCI01000001.1"/>
</dbReference>
<dbReference type="Proteomes" id="UP000305674">
    <property type="component" value="Unassembled WGS sequence"/>
</dbReference>
<keyword evidence="2" id="KW-1185">Reference proteome</keyword>
<reference evidence="1 2" key="1">
    <citation type="submission" date="2019-04" db="EMBL/GenBank/DDBJ databases">
        <authorList>
            <person name="Hwang J.C."/>
        </authorList>
    </citation>
    <scope>NUCLEOTIDE SEQUENCE [LARGE SCALE GENOMIC DNA]</scope>
    <source>
        <strain evidence="1 2">IMCC35001</strain>
    </source>
</reference>
<evidence type="ECO:0000313" key="1">
    <source>
        <dbReference type="EMBL" id="TKB51574.1"/>
    </source>
</evidence>
<evidence type="ECO:0000313" key="2">
    <source>
        <dbReference type="Proteomes" id="UP000305674"/>
    </source>
</evidence>
<organism evidence="1 2">
    <name type="scientific">Ferrimonas sediminicola</name>
    <dbReference type="NCBI Taxonomy" id="2569538"/>
    <lineage>
        <taxon>Bacteria</taxon>
        <taxon>Pseudomonadati</taxon>
        <taxon>Pseudomonadota</taxon>
        <taxon>Gammaproteobacteria</taxon>
        <taxon>Alteromonadales</taxon>
        <taxon>Ferrimonadaceae</taxon>
        <taxon>Ferrimonas</taxon>
    </lineage>
</organism>
<evidence type="ECO:0008006" key="3">
    <source>
        <dbReference type="Google" id="ProtNLM"/>
    </source>
</evidence>
<comment type="caution">
    <text evidence="1">The sequence shown here is derived from an EMBL/GenBank/DDBJ whole genome shotgun (WGS) entry which is preliminary data.</text>
</comment>